<evidence type="ECO:0000313" key="4">
    <source>
        <dbReference type="Proteomes" id="UP001142462"/>
    </source>
</evidence>
<dbReference type="Gene3D" id="3.40.50.1820">
    <property type="entry name" value="alpha/beta hydrolase"/>
    <property type="match status" value="1"/>
</dbReference>
<feature type="domain" description="BD-FAE-like" evidence="2">
    <location>
        <begin position="25"/>
        <end position="219"/>
    </location>
</feature>
<proteinExistence type="predicted"/>
<dbReference type="EMBL" id="BSEJ01000001">
    <property type="protein sequence ID" value="GLJ59915.1"/>
    <property type="molecule type" value="Genomic_DNA"/>
</dbReference>
<evidence type="ECO:0000313" key="3">
    <source>
        <dbReference type="EMBL" id="GLJ59915.1"/>
    </source>
</evidence>
<dbReference type="SUPFAM" id="SSF53474">
    <property type="entry name" value="alpha/beta-Hydrolases"/>
    <property type="match status" value="1"/>
</dbReference>
<sequence>MSSSTERTLRDVVYATRPGFRPLSLDLHRPEADGAPLIVFVHGGGWRVGSRRVMCPTFAPEHGFPRLVADGFAVASIDYRLSGEAVFPAPLDDVAAALAWLREHQGALAVDATRIVLWGESAGAHLAALAGLSDGAVRGVVDWYGPSDLVSFPAPAPSDEHPTREEALLGGAVADLPERARAASPARQVAPGAPPFHIAHGIDDTAVPAAQSEALHAALVAAGADATLQLVPGAGHLWQGLDDPDDVLSPALAFARRVTG</sequence>
<dbReference type="InterPro" id="IPR029058">
    <property type="entry name" value="AB_hydrolase_fold"/>
</dbReference>
<comment type="caution">
    <text evidence="3">The sequence shown here is derived from an EMBL/GenBank/DDBJ whole genome shotgun (WGS) entry which is preliminary data.</text>
</comment>
<dbReference type="PANTHER" id="PTHR48081:SF13">
    <property type="entry name" value="ALPHA_BETA HYDROLASE"/>
    <property type="match status" value="1"/>
</dbReference>
<dbReference type="Pfam" id="PF20434">
    <property type="entry name" value="BD-FAE"/>
    <property type="match status" value="1"/>
</dbReference>
<evidence type="ECO:0000256" key="1">
    <source>
        <dbReference type="ARBA" id="ARBA00022801"/>
    </source>
</evidence>
<dbReference type="PANTHER" id="PTHR48081">
    <property type="entry name" value="AB HYDROLASE SUPERFAMILY PROTEIN C4A8.06C"/>
    <property type="match status" value="1"/>
</dbReference>
<dbReference type="GO" id="GO:0016787">
    <property type="term" value="F:hydrolase activity"/>
    <property type="evidence" value="ECO:0007669"/>
    <property type="project" value="UniProtKB-KW"/>
</dbReference>
<dbReference type="RefSeq" id="WP_271171653.1">
    <property type="nucleotide sequence ID" value="NZ_BSEJ01000001.1"/>
</dbReference>
<evidence type="ECO:0000259" key="2">
    <source>
        <dbReference type="Pfam" id="PF20434"/>
    </source>
</evidence>
<gene>
    <name evidence="3" type="ORF">GCM10017576_00440</name>
</gene>
<dbReference type="Proteomes" id="UP001142462">
    <property type="component" value="Unassembled WGS sequence"/>
</dbReference>
<keyword evidence="4" id="KW-1185">Reference proteome</keyword>
<protein>
    <recommendedName>
        <fullName evidence="2">BD-FAE-like domain-containing protein</fullName>
    </recommendedName>
</protein>
<reference evidence="3" key="1">
    <citation type="journal article" date="2014" name="Int. J. Syst. Evol. Microbiol.">
        <title>Complete genome sequence of Corynebacterium casei LMG S-19264T (=DSM 44701T), isolated from a smear-ripened cheese.</title>
        <authorList>
            <consortium name="US DOE Joint Genome Institute (JGI-PGF)"/>
            <person name="Walter F."/>
            <person name="Albersmeier A."/>
            <person name="Kalinowski J."/>
            <person name="Ruckert C."/>
        </authorList>
    </citation>
    <scope>NUCLEOTIDE SEQUENCE</scope>
    <source>
        <strain evidence="3">VKM Ac-1020</strain>
    </source>
</reference>
<reference evidence="3" key="2">
    <citation type="submission" date="2023-01" db="EMBL/GenBank/DDBJ databases">
        <authorList>
            <person name="Sun Q."/>
            <person name="Evtushenko L."/>
        </authorList>
    </citation>
    <scope>NUCLEOTIDE SEQUENCE</scope>
    <source>
        <strain evidence="3">VKM Ac-1020</strain>
    </source>
</reference>
<organism evidence="3 4">
    <name type="scientific">Microbacterium barkeri</name>
    <dbReference type="NCBI Taxonomy" id="33917"/>
    <lineage>
        <taxon>Bacteria</taxon>
        <taxon>Bacillati</taxon>
        <taxon>Actinomycetota</taxon>
        <taxon>Actinomycetes</taxon>
        <taxon>Micrococcales</taxon>
        <taxon>Microbacteriaceae</taxon>
        <taxon>Microbacterium</taxon>
    </lineage>
</organism>
<dbReference type="AlphaFoldDB" id="A0A9W6H0C4"/>
<keyword evidence="1" id="KW-0378">Hydrolase</keyword>
<name>A0A9W6H0C4_9MICO</name>
<accession>A0A9W6H0C4</accession>
<dbReference type="InterPro" id="IPR050300">
    <property type="entry name" value="GDXG_lipolytic_enzyme"/>
</dbReference>
<dbReference type="InterPro" id="IPR049492">
    <property type="entry name" value="BD-FAE-like_dom"/>
</dbReference>